<evidence type="ECO:0000313" key="2">
    <source>
        <dbReference type="EMBL" id="ODA30637.1"/>
    </source>
</evidence>
<sequence>MSNQGAGQLRRRAYQPYSREEQRRWAAAMAEDNASHLSACLGFTVSPRLPFVLLQAARSVVDSMADRSRLGVRICQRADHYCNVARVLATAILHYDLAANLVAVRDSAGVLKRCENSLFAQLLNMPPRTVDNAIYSLKRSGLYLSVEQRTVSREQPAAVRGSASIKRLNMYLFDLLGLGRWASVQRNKARQRVEHKRLSSRQGSPSLESYRRTDDSLRAKRNRQREQARLRRLSEHSSERPVEHFGNKINSAGRLSLTAIRALLNLPLPDTPD</sequence>
<keyword evidence="3" id="KW-1185">Reference proteome</keyword>
<reference evidence="2 3" key="1">
    <citation type="submission" date="2016-05" db="EMBL/GenBank/DDBJ databases">
        <title>Genomic Taxonomy of the Vibrionaceae.</title>
        <authorList>
            <person name="Gomez-Gil B."/>
            <person name="Enciso-Ibarra J."/>
        </authorList>
    </citation>
    <scope>NUCLEOTIDE SEQUENCE [LARGE SCALE GENOMIC DNA]</scope>
    <source>
        <strain evidence="2 3">CAIM 1920</strain>
    </source>
</reference>
<dbReference type="EMBL" id="LYBM01000050">
    <property type="protein sequence ID" value="ODA30637.1"/>
    <property type="molecule type" value="Genomic_DNA"/>
</dbReference>
<proteinExistence type="predicted"/>
<gene>
    <name evidence="2" type="ORF">A8L45_19730</name>
</gene>
<evidence type="ECO:0000313" key="3">
    <source>
        <dbReference type="Proteomes" id="UP000094936"/>
    </source>
</evidence>
<protein>
    <submittedName>
        <fullName evidence="2">Uncharacterized protein</fullName>
    </submittedName>
</protein>
<feature type="compositionally biased region" description="Basic and acidic residues" evidence="1">
    <location>
        <begin position="209"/>
        <end position="246"/>
    </location>
</feature>
<feature type="region of interest" description="Disordered" evidence="1">
    <location>
        <begin position="192"/>
        <end position="246"/>
    </location>
</feature>
<accession>A0A1C3EBK1</accession>
<evidence type="ECO:0000256" key="1">
    <source>
        <dbReference type="SAM" id="MobiDB-lite"/>
    </source>
</evidence>
<dbReference type="Proteomes" id="UP000094936">
    <property type="component" value="Unassembled WGS sequence"/>
</dbReference>
<organism evidence="2 3">
    <name type="scientific">Veronia pacifica</name>
    <dbReference type="NCBI Taxonomy" id="1080227"/>
    <lineage>
        <taxon>Bacteria</taxon>
        <taxon>Pseudomonadati</taxon>
        <taxon>Pseudomonadota</taxon>
        <taxon>Gammaproteobacteria</taxon>
        <taxon>Vibrionales</taxon>
        <taxon>Vibrionaceae</taxon>
        <taxon>Veronia</taxon>
    </lineage>
</organism>
<dbReference type="RefSeq" id="WP_068905075.1">
    <property type="nucleotide sequence ID" value="NZ_LYBM01000050.1"/>
</dbReference>
<name>A0A1C3EBK1_9GAMM</name>
<comment type="caution">
    <text evidence="2">The sequence shown here is derived from an EMBL/GenBank/DDBJ whole genome shotgun (WGS) entry which is preliminary data.</text>
</comment>
<dbReference type="AlphaFoldDB" id="A0A1C3EBK1"/>